<proteinExistence type="predicted"/>
<organism evidence="2 3">
    <name type="scientific">Moraxella catarrhalis</name>
    <name type="common">Branhamella catarrhalis</name>
    <dbReference type="NCBI Taxonomy" id="480"/>
    <lineage>
        <taxon>Bacteria</taxon>
        <taxon>Pseudomonadati</taxon>
        <taxon>Pseudomonadota</taxon>
        <taxon>Gammaproteobacteria</taxon>
        <taxon>Moraxellales</taxon>
        <taxon>Moraxellaceae</taxon>
        <taxon>Moraxella</taxon>
    </lineage>
</organism>
<evidence type="ECO:0000313" key="2">
    <source>
        <dbReference type="EMBL" id="OAU95117.1"/>
    </source>
</evidence>
<dbReference type="InterPro" id="IPR018649">
    <property type="entry name" value="SHOCT"/>
</dbReference>
<comment type="caution">
    <text evidence="2">The sequence shown here is derived from an EMBL/GenBank/DDBJ whole genome shotgun (WGS) entry which is preliminary data.</text>
</comment>
<dbReference type="Pfam" id="PF09851">
    <property type="entry name" value="SHOCT"/>
    <property type="match status" value="1"/>
</dbReference>
<evidence type="ECO:0000259" key="1">
    <source>
        <dbReference type="Pfam" id="PF09851"/>
    </source>
</evidence>
<sequence length="41" mass="4756">MLTKGSADVAEQLRKLKILLDENIITAEDFELKKQEILRKI</sequence>
<evidence type="ECO:0000313" key="3">
    <source>
        <dbReference type="Proteomes" id="UP000078228"/>
    </source>
</evidence>
<name>A0A198UIQ1_MORCA</name>
<accession>A0A198UIQ1</accession>
<dbReference type="AlphaFoldDB" id="A0A198UIQ1"/>
<dbReference type="EMBL" id="LXHC01000025">
    <property type="protein sequence ID" value="OAU95117.1"/>
    <property type="molecule type" value="Genomic_DNA"/>
</dbReference>
<gene>
    <name evidence="2" type="ORF">AO384_1651</name>
</gene>
<dbReference type="PATRIC" id="fig|480.237.peg.2157"/>
<reference evidence="2 3" key="1">
    <citation type="journal article" date="2016" name="Genome Biol. Evol.">
        <title>Comparative Genomic Analyses of the Moraxella catarrhalis Serosensitive and Seroresistant Lineages Demonstrate Their Independent Evolution.</title>
        <authorList>
            <person name="Earl J.P."/>
            <person name="de Vries S.P."/>
            <person name="Ahmed A."/>
            <person name="Powell E."/>
            <person name="Schultz M.P."/>
            <person name="Hermans P.W."/>
            <person name="Hill D.J."/>
            <person name="Zhou Z."/>
            <person name="Constantinidou C.I."/>
            <person name="Hu F.Z."/>
            <person name="Bootsma H.J."/>
            <person name="Ehrlich G.D."/>
        </authorList>
    </citation>
    <scope>NUCLEOTIDE SEQUENCE [LARGE SCALE GENOMIC DNA]</scope>
    <source>
        <strain evidence="2 3">Z7542</strain>
    </source>
</reference>
<keyword evidence="3" id="KW-1185">Reference proteome</keyword>
<dbReference type="Proteomes" id="UP000078228">
    <property type="component" value="Unassembled WGS sequence"/>
</dbReference>
<feature type="domain" description="SHOCT" evidence="1">
    <location>
        <begin position="11"/>
        <end position="38"/>
    </location>
</feature>
<protein>
    <recommendedName>
        <fullName evidence="1">SHOCT domain-containing protein</fullName>
    </recommendedName>
</protein>